<organism evidence="5 6">
    <name type="scientific">candidate division LCP-89 bacterium B3_LCP</name>
    <dbReference type="NCBI Taxonomy" id="2012998"/>
    <lineage>
        <taxon>Bacteria</taxon>
        <taxon>Pseudomonadati</taxon>
        <taxon>Bacteria division LCP-89</taxon>
    </lineage>
</organism>
<evidence type="ECO:0000256" key="3">
    <source>
        <dbReference type="ARBA" id="ARBA00023315"/>
    </source>
</evidence>
<name>A0A532UZD0_UNCL8</name>
<protein>
    <recommendedName>
        <fullName evidence="4">Phospholipid/glycerol acyltransferase domain-containing protein</fullName>
    </recommendedName>
</protein>
<dbReference type="EMBL" id="NJBN01000005">
    <property type="protein sequence ID" value="TKJ40310.1"/>
    <property type="molecule type" value="Genomic_DNA"/>
</dbReference>
<keyword evidence="2" id="KW-0808">Transferase</keyword>
<dbReference type="InterPro" id="IPR002123">
    <property type="entry name" value="Plipid/glycerol_acylTrfase"/>
</dbReference>
<dbReference type="Pfam" id="PF01553">
    <property type="entry name" value="Acyltransferase"/>
    <property type="match status" value="1"/>
</dbReference>
<dbReference type="SUPFAM" id="SSF69593">
    <property type="entry name" value="Glycerol-3-phosphate (1)-acyltransferase"/>
    <property type="match status" value="1"/>
</dbReference>
<keyword evidence="3" id="KW-0012">Acyltransferase</keyword>
<gene>
    <name evidence="5" type="ORF">CEE37_08265</name>
</gene>
<comment type="caution">
    <text evidence="5">The sequence shown here is derived from an EMBL/GenBank/DDBJ whole genome shotgun (WGS) entry which is preliminary data.</text>
</comment>
<evidence type="ECO:0000313" key="6">
    <source>
        <dbReference type="Proteomes" id="UP000319619"/>
    </source>
</evidence>
<dbReference type="Proteomes" id="UP000319619">
    <property type="component" value="Unassembled WGS sequence"/>
</dbReference>
<accession>A0A532UZD0</accession>
<feature type="domain" description="Phospholipid/glycerol acyltransferase" evidence="4">
    <location>
        <begin position="36"/>
        <end position="148"/>
    </location>
</feature>
<dbReference type="CDD" id="cd07989">
    <property type="entry name" value="LPLAT_AGPAT-like"/>
    <property type="match status" value="1"/>
</dbReference>
<evidence type="ECO:0000256" key="1">
    <source>
        <dbReference type="ARBA" id="ARBA00005189"/>
    </source>
</evidence>
<reference evidence="5 6" key="1">
    <citation type="submission" date="2017-06" db="EMBL/GenBank/DDBJ databases">
        <title>Novel microbial phyla capable of carbon fixation and sulfur reduction in deep-sea sediments.</title>
        <authorList>
            <person name="Huang J."/>
            <person name="Baker B."/>
            <person name="Wang Y."/>
        </authorList>
    </citation>
    <scope>NUCLEOTIDE SEQUENCE [LARGE SCALE GENOMIC DNA]</scope>
    <source>
        <strain evidence="5">B3_LCP</strain>
    </source>
</reference>
<dbReference type="PANTHER" id="PTHR10434:SF11">
    <property type="entry name" value="1-ACYL-SN-GLYCEROL-3-PHOSPHATE ACYLTRANSFERASE"/>
    <property type="match status" value="1"/>
</dbReference>
<dbReference type="GO" id="GO:0003841">
    <property type="term" value="F:1-acylglycerol-3-phosphate O-acyltransferase activity"/>
    <property type="evidence" value="ECO:0007669"/>
    <property type="project" value="TreeGrafter"/>
</dbReference>
<evidence type="ECO:0000256" key="2">
    <source>
        <dbReference type="ARBA" id="ARBA00022679"/>
    </source>
</evidence>
<dbReference type="PANTHER" id="PTHR10434">
    <property type="entry name" value="1-ACYL-SN-GLYCEROL-3-PHOSPHATE ACYLTRANSFERASE"/>
    <property type="match status" value="1"/>
</dbReference>
<dbReference type="AlphaFoldDB" id="A0A532UZD0"/>
<evidence type="ECO:0000313" key="5">
    <source>
        <dbReference type="EMBL" id="TKJ40310.1"/>
    </source>
</evidence>
<sequence length="205" mass="23302">MRLTYRFVRFLARLIFVVVYGFKVKGADKIPMQGRAIYAANHRSLLDPPAVGVALKREIRYLAKEELFRVPMLGYLIRHLGAIPIKRSKMDIDALRKATSLLENEQALVLFPEGHRSRNGEMQQGLGGVGYLASQTNSPVFPISIRNTYAGERKLFGRNKIEIIVGDRIIYEEPQDNSRRAKHEAYQAFSNKIMKIIASMKANPI</sequence>
<comment type="pathway">
    <text evidence="1">Lipid metabolism.</text>
</comment>
<dbReference type="SMART" id="SM00563">
    <property type="entry name" value="PlsC"/>
    <property type="match status" value="1"/>
</dbReference>
<dbReference type="GO" id="GO:0006654">
    <property type="term" value="P:phosphatidic acid biosynthetic process"/>
    <property type="evidence" value="ECO:0007669"/>
    <property type="project" value="TreeGrafter"/>
</dbReference>
<evidence type="ECO:0000259" key="4">
    <source>
        <dbReference type="SMART" id="SM00563"/>
    </source>
</evidence>
<proteinExistence type="predicted"/>